<dbReference type="InterPro" id="IPR033479">
    <property type="entry name" value="dCache_1"/>
</dbReference>
<keyword evidence="9" id="KW-0489">Methyltransferase</keyword>
<feature type="domain" description="Pyruvate carboxyltransferase" evidence="8">
    <location>
        <begin position="49"/>
        <end position="319"/>
    </location>
</feature>
<dbReference type="PANTHER" id="PTHR42880:SF1">
    <property type="entry name" value="ISOPROPYLMALATE_HOMOCITRATE_CITRAMALATE SYNTHASE FAMILY PROTEIN"/>
    <property type="match status" value="1"/>
</dbReference>
<keyword evidence="3" id="KW-1003">Cell membrane</keyword>
<keyword evidence="7" id="KW-0472">Membrane</keyword>
<dbReference type="EMBL" id="CP008796">
    <property type="protein sequence ID" value="AIH03519.1"/>
    <property type="molecule type" value="Genomic_DNA"/>
</dbReference>
<comment type="similarity">
    <text evidence="2">Belongs to the alpha-IPM synthase/homocitrate synthase family.</text>
</comment>
<evidence type="ECO:0000259" key="8">
    <source>
        <dbReference type="PROSITE" id="PS50991"/>
    </source>
</evidence>
<evidence type="ECO:0000313" key="10">
    <source>
        <dbReference type="Proteomes" id="UP000028481"/>
    </source>
</evidence>
<dbReference type="Gene3D" id="3.30.450.20">
    <property type="entry name" value="PAS domain"/>
    <property type="match status" value="1"/>
</dbReference>
<dbReference type="PANTHER" id="PTHR42880">
    <property type="entry name" value="HOMOCITRATE SYNTHASE"/>
    <property type="match status" value="1"/>
</dbReference>
<dbReference type="GO" id="GO:0032259">
    <property type="term" value="P:methylation"/>
    <property type="evidence" value="ECO:0007669"/>
    <property type="project" value="UniProtKB-KW"/>
</dbReference>
<evidence type="ECO:0000256" key="7">
    <source>
        <dbReference type="ARBA" id="ARBA00023136"/>
    </source>
</evidence>
<dbReference type="CDD" id="cd18773">
    <property type="entry name" value="PDC1_HK_sensor"/>
    <property type="match status" value="1"/>
</dbReference>
<dbReference type="OrthoDB" id="9804858at2"/>
<keyword evidence="4 9" id="KW-0808">Transferase</keyword>
<dbReference type="InterPro" id="IPR029151">
    <property type="entry name" value="Sensor-like_sf"/>
</dbReference>
<organism evidence="9 10">
    <name type="scientific">Thermodesulfobacterium commune DSM 2178</name>
    <dbReference type="NCBI Taxonomy" id="289377"/>
    <lineage>
        <taxon>Bacteria</taxon>
        <taxon>Pseudomonadati</taxon>
        <taxon>Thermodesulfobacteriota</taxon>
        <taxon>Thermodesulfobacteria</taxon>
        <taxon>Thermodesulfobacteriales</taxon>
        <taxon>Thermodesulfobacteriaceae</taxon>
        <taxon>Thermodesulfobacterium</taxon>
    </lineage>
</organism>
<dbReference type="InterPro" id="IPR013785">
    <property type="entry name" value="Aldolase_TIM"/>
</dbReference>
<evidence type="ECO:0000256" key="4">
    <source>
        <dbReference type="ARBA" id="ARBA00022679"/>
    </source>
</evidence>
<dbReference type="STRING" id="289377.HL41_01010"/>
<dbReference type="SUPFAM" id="SSF103190">
    <property type="entry name" value="Sensory domain-like"/>
    <property type="match status" value="1"/>
</dbReference>
<dbReference type="PROSITE" id="PS50991">
    <property type="entry name" value="PYR_CT"/>
    <property type="match status" value="1"/>
</dbReference>
<name>A0A075WQA3_9BACT</name>
<evidence type="ECO:0000256" key="1">
    <source>
        <dbReference type="ARBA" id="ARBA00004651"/>
    </source>
</evidence>
<evidence type="ECO:0000256" key="3">
    <source>
        <dbReference type="ARBA" id="ARBA00022475"/>
    </source>
</evidence>
<dbReference type="KEGG" id="tcm:HL41_01010"/>
<dbReference type="eggNOG" id="COG0119">
    <property type="taxonomic scope" value="Bacteria"/>
</dbReference>
<dbReference type="HOGENOM" id="CLU_022158_5_0_0"/>
<keyword evidence="10" id="KW-1185">Reference proteome</keyword>
<dbReference type="Pfam" id="PF00682">
    <property type="entry name" value="HMGL-like"/>
    <property type="match status" value="1"/>
</dbReference>
<evidence type="ECO:0000256" key="6">
    <source>
        <dbReference type="ARBA" id="ARBA00022989"/>
    </source>
</evidence>
<protein>
    <submittedName>
        <fullName evidence="9">Histone-lysine N-methyltransferase</fullName>
    </submittedName>
</protein>
<dbReference type="PaxDb" id="289377-HL41_01010"/>
<gene>
    <name evidence="9" type="ORF">HL41_01010</name>
</gene>
<evidence type="ECO:0000313" key="9">
    <source>
        <dbReference type="EMBL" id="AIH03519.1"/>
    </source>
</evidence>
<dbReference type="CDD" id="cd07947">
    <property type="entry name" value="DRE_TIM_Re_CS"/>
    <property type="match status" value="1"/>
</dbReference>
<keyword evidence="6" id="KW-1133">Transmembrane helix</keyword>
<reference evidence="9 10" key="1">
    <citation type="journal article" date="2015" name="Genome Announc.">
        <title>Genome Sequence of a Sulfate-Reducing Thermophilic Bacterium, Thermodesulfobacterium commune DSM 2178T (Phylum Thermodesulfobacteria).</title>
        <authorList>
            <person name="Bhatnagar S."/>
            <person name="Badger J.H."/>
            <person name="Madupu R."/>
            <person name="Khouri H.M."/>
            <person name="O'Connor E.M."/>
            <person name="Robb F.T."/>
            <person name="Ward N.L."/>
            <person name="Eisen J.A."/>
        </authorList>
    </citation>
    <scope>NUCLEOTIDE SEQUENCE [LARGE SCALE GENOMIC DNA]</scope>
    <source>
        <strain evidence="9 10">DSM 2178</strain>
    </source>
</reference>
<dbReference type="Proteomes" id="UP000028481">
    <property type="component" value="Chromosome"/>
</dbReference>
<dbReference type="Gene3D" id="3.20.20.70">
    <property type="entry name" value="Aldolase class I"/>
    <property type="match status" value="1"/>
</dbReference>
<keyword evidence="5" id="KW-0812">Transmembrane</keyword>
<proteinExistence type="inferred from homology"/>
<sequence>MLKLKPRKDIYTLKDVETPNLFKEFFPYIEPPRIFFDGKYIPPQPAKNFYITDTTFRDGQQARVPYTPEQIETLYKFLHKLSGPKGIIRKTEFFLYTPKDREALERCLGLGYQYPEITGWIRANKNDLKLVKEAGLKETGILTSCSDYHIFLKLKKTRKQALEDYLAIVKEALSLGIRPRCHFEDITRADIYGFVIPFAIELMKLREESGIDVKIRLCDTLGLGVPYSEAALPVSVPKLIRALIEEAGVPEELLEWHGHNDFYKGVINATVAWLYGCTYVNTSLLGIGERTGNTPLEAMVFEYIALKGTADGMDVSVITDIVNYYKTELHEKIPPRQPLVGEEFNATKAGIHIDGLIKNEEIYNSFDTLRVLKRPIQIIITDKSGTAGIAYWINMHFGLKGEKQIDKRHPGVAKIYKKIIEEYEKGRVTPISNEEMLTYTKKYLPELFVSELDHLRDYVIKLMSHYIEDLSQEKEMSTLKATKIRPVLKKFLEEHPYVQFIYIVDAEGKPVVGLTNDIEYLHKFEELLKTETFENREWFKVPMKTGKTYTSKFYTSRITGNLCITLSIPIRNKYEEIIGILGMDIKFEDVVKMENGSYEV</sequence>
<accession>A0A075WQA3</accession>
<dbReference type="AlphaFoldDB" id="A0A075WQA3"/>
<dbReference type="GO" id="GO:0008168">
    <property type="term" value="F:methyltransferase activity"/>
    <property type="evidence" value="ECO:0007669"/>
    <property type="project" value="UniProtKB-KW"/>
</dbReference>
<dbReference type="InterPro" id="IPR000891">
    <property type="entry name" value="PYR_CT"/>
</dbReference>
<dbReference type="GO" id="GO:0005886">
    <property type="term" value="C:plasma membrane"/>
    <property type="evidence" value="ECO:0007669"/>
    <property type="project" value="UniProtKB-SubCell"/>
</dbReference>
<dbReference type="Pfam" id="PF02743">
    <property type="entry name" value="dCache_1"/>
    <property type="match status" value="1"/>
</dbReference>
<dbReference type="SUPFAM" id="SSF51569">
    <property type="entry name" value="Aldolase"/>
    <property type="match status" value="1"/>
</dbReference>
<comment type="subcellular location">
    <subcellularLocation>
        <location evidence="1">Cell membrane</location>
        <topology evidence="1">Multi-pass membrane protein</topology>
    </subcellularLocation>
</comment>
<dbReference type="RefSeq" id="WP_038063326.1">
    <property type="nucleotide sequence ID" value="NZ_CP008796.1"/>
</dbReference>
<evidence type="ECO:0000256" key="2">
    <source>
        <dbReference type="ARBA" id="ARBA00006154"/>
    </source>
</evidence>
<evidence type="ECO:0000256" key="5">
    <source>
        <dbReference type="ARBA" id="ARBA00022692"/>
    </source>
</evidence>